<dbReference type="KEGG" id="iag:Igag_1538"/>
<dbReference type="InterPro" id="IPR013087">
    <property type="entry name" value="Znf_C2H2_type"/>
</dbReference>
<dbReference type="SUPFAM" id="SSF57667">
    <property type="entry name" value="beta-beta-alpha zinc fingers"/>
    <property type="match status" value="1"/>
</dbReference>
<evidence type="ECO:0000259" key="1">
    <source>
        <dbReference type="Pfam" id="PF12874"/>
    </source>
</evidence>
<dbReference type="HOGENOM" id="CLU_3302682_0_0_2"/>
<evidence type="ECO:0000313" key="2">
    <source>
        <dbReference type="EMBL" id="ADM28340.1"/>
    </source>
</evidence>
<evidence type="ECO:0000313" key="3">
    <source>
        <dbReference type="Proteomes" id="UP000001304"/>
    </source>
</evidence>
<dbReference type="Pfam" id="PF12874">
    <property type="entry name" value="zf-met"/>
    <property type="match status" value="1"/>
</dbReference>
<reference evidence="2 3" key="1">
    <citation type="journal article" date="2010" name="Stand. Genomic Sci.">
        <title>Complete genome sequence of Ignisphaera aggregans type strain (AQ1.S1).</title>
        <authorList>
            <person name="Goker M."/>
            <person name="Held B."/>
            <person name="Lapidus A."/>
            <person name="Nolan M."/>
            <person name="Spring S."/>
            <person name="Yasawong M."/>
            <person name="Lucas S."/>
            <person name="Glavina Del Rio T."/>
            <person name="Tice H."/>
            <person name="Cheng J.F."/>
            <person name="Goodwin L."/>
            <person name="Tapia R."/>
            <person name="Pitluck S."/>
            <person name="Liolios K."/>
            <person name="Ivanova N."/>
            <person name="Mavromatis K."/>
            <person name="Mikhailova N."/>
            <person name="Pati A."/>
            <person name="Chen A."/>
            <person name="Palaniappan K."/>
            <person name="Brambilla E."/>
            <person name="Land M."/>
            <person name="Hauser L."/>
            <person name="Chang Y.J."/>
            <person name="Jeffries C.D."/>
            <person name="Brettin T."/>
            <person name="Detter J.C."/>
            <person name="Han C."/>
            <person name="Rohde M."/>
            <person name="Sikorski J."/>
            <person name="Woyke T."/>
            <person name="Bristow J."/>
            <person name="Eisen J.A."/>
            <person name="Markowitz V."/>
            <person name="Hugenholtz P."/>
            <person name="Kyrpides N.C."/>
            <person name="Klenk H.P."/>
        </authorList>
    </citation>
    <scope>NUCLEOTIDE SEQUENCE [LARGE SCALE GENOMIC DNA]</scope>
    <source>
        <strain evidence="3">DSM 17230 / JCM 13409 / AQ1.S1</strain>
    </source>
</reference>
<proteinExistence type="predicted"/>
<name>E0SR10_IGNAA</name>
<organism evidence="2 3">
    <name type="scientific">Ignisphaera aggregans (strain DSM 17230 / JCM 13409 / AQ1.S1)</name>
    <dbReference type="NCBI Taxonomy" id="583356"/>
    <lineage>
        <taxon>Archaea</taxon>
        <taxon>Thermoproteota</taxon>
        <taxon>Thermoprotei</taxon>
        <taxon>Desulfurococcales</taxon>
        <taxon>Desulfurococcaceae</taxon>
        <taxon>Ignisphaera</taxon>
    </lineage>
</organism>
<keyword evidence="3" id="KW-1185">Reference proteome</keyword>
<feature type="domain" description="C2H2-type" evidence="1">
    <location>
        <begin position="3"/>
        <end position="22"/>
    </location>
</feature>
<dbReference type="BioCyc" id="IAGG583356:GHAH-1530-MONOMER"/>
<sequence>MVYICKRCGRVFKSWNSYIAHIMFGIEGTKKSSKYAKRK</sequence>
<dbReference type="AlphaFoldDB" id="E0SR10"/>
<dbReference type="STRING" id="583356.Igag_1538"/>
<protein>
    <recommendedName>
        <fullName evidence="1">C2H2-type domain-containing protein</fullName>
    </recommendedName>
</protein>
<dbReference type="Proteomes" id="UP000001304">
    <property type="component" value="Chromosome"/>
</dbReference>
<dbReference type="InterPro" id="IPR036236">
    <property type="entry name" value="Znf_C2H2_sf"/>
</dbReference>
<accession>E0SR10</accession>
<gene>
    <name evidence="2" type="ordered locus">Igag_1538</name>
</gene>
<dbReference type="EMBL" id="CP002098">
    <property type="protein sequence ID" value="ADM28340.1"/>
    <property type="molecule type" value="Genomic_DNA"/>
</dbReference>